<reference evidence="1 2" key="1">
    <citation type="submission" date="2013-11" db="EMBL/GenBank/DDBJ databases">
        <title>Comparative genomics of Ignicoccus.</title>
        <authorList>
            <person name="Podar M."/>
        </authorList>
    </citation>
    <scope>NUCLEOTIDE SEQUENCE [LARGE SCALE GENOMIC DNA]</scope>
    <source>
        <strain evidence="1 2">DSM 13165</strain>
    </source>
</reference>
<dbReference type="AlphaFoldDB" id="A0A0U2U994"/>
<sequence length="157" mass="17614">MKIPLKELYEAFEELGVGGVYALDATQQSASEGLYCFDVVLSERPYVALRLYYNDVEDFVVPLAIRVHLKKDQWKVDRRALERALPALMSAHEDEEWLTLTFNPPRGFNAVEVLNNAIEMAKAIVKAVGSDEEVGVKGHLPVECGELFEVISNFLNA</sequence>
<evidence type="ECO:0000313" key="1">
    <source>
        <dbReference type="EMBL" id="ALU12628.1"/>
    </source>
</evidence>
<proteinExistence type="predicted"/>
<dbReference type="Proteomes" id="UP000060778">
    <property type="component" value="Chromosome"/>
</dbReference>
<evidence type="ECO:0008006" key="3">
    <source>
        <dbReference type="Google" id="ProtNLM"/>
    </source>
</evidence>
<dbReference type="RefSeq" id="WP_075050078.1">
    <property type="nucleotide sequence ID" value="NZ_CP006867.1"/>
</dbReference>
<dbReference type="STRING" id="940295.EYM_05870"/>
<dbReference type="EMBL" id="CP006867">
    <property type="protein sequence ID" value="ALU12628.1"/>
    <property type="molecule type" value="Genomic_DNA"/>
</dbReference>
<dbReference type="OrthoDB" id="383664at2157"/>
<dbReference type="GeneID" id="30680556"/>
<name>A0A0U2U994_9CREN</name>
<organism evidence="1 2">
    <name type="scientific">Ignicoccus islandicus DSM 13165</name>
    <dbReference type="NCBI Taxonomy" id="940295"/>
    <lineage>
        <taxon>Archaea</taxon>
        <taxon>Thermoproteota</taxon>
        <taxon>Thermoprotei</taxon>
        <taxon>Desulfurococcales</taxon>
        <taxon>Desulfurococcaceae</taxon>
        <taxon>Ignicoccus</taxon>
    </lineage>
</organism>
<evidence type="ECO:0000313" key="2">
    <source>
        <dbReference type="Proteomes" id="UP000060778"/>
    </source>
</evidence>
<accession>A0A0U2U994</accession>
<dbReference type="KEGG" id="iis:EYM_05870"/>
<protein>
    <recommendedName>
        <fullName evidence="3">DUF2299 domain-containing protein</fullName>
    </recommendedName>
</protein>
<gene>
    <name evidence="1" type="ORF">EYM_05870</name>
</gene>
<keyword evidence="2" id="KW-1185">Reference proteome</keyword>